<gene>
    <name evidence="1" type="ORF">GCM10007933_34360</name>
</gene>
<reference evidence="2" key="1">
    <citation type="journal article" date="2019" name="Int. J. Syst. Evol. Microbiol.">
        <title>The Global Catalogue of Microorganisms (GCM) 10K type strain sequencing project: providing services to taxonomists for standard genome sequencing and annotation.</title>
        <authorList>
            <consortium name="The Broad Institute Genomics Platform"/>
            <consortium name="The Broad Institute Genome Sequencing Center for Infectious Disease"/>
            <person name="Wu L."/>
            <person name="Ma J."/>
        </authorList>
    </citation>
    <scope>NUCLEOTIDE SEQUENCE [LARGE SCALE GENOMIC DNA]</scope>
    <source>
        <strain evidence="2">NBRC 102407</strain>
    </source>
</reference>
<name>A0ABQ6FED0_9RHOO</name>
<dbReference type="Proteomes" id="UP001157167">
    <property type="component" value="Unassembled WGS sequence"/>
</dbReference>
<organism evidence="1 2">
    <name type="scientific">Zoogloea oryzae</name>
    <dbReference type="NCBI Taxonomy" id="310767"/>
    <lineage>
        <taxon>Bacteria</taxon>
        <taxon>Pseudomonadati</taxon>
        <taxon>Pseudomonadota</taxon>
        <taxon>Betaproteobacteria</taxon>
        <taxon>Rhodocyclales</taxon>
        <taxon>Zoogloeaceae</taxon>
        <taxon>Zoogloea</taxon>
    </lineage>
</organism>
<comment type="caution">
    <text evidence="1">The sequence shown here is derived from an EMBL/GenBank/DDBJ whole genome shotgun (WGS) entry which is preliminary data.</text>
</comment>
<evidence type="ECO:0000313" key="1">
    <source>
        <dbReference type="EMBL" id="GLT23965.1"/>
    </source>
</evidence>
<evidence type="ECO:0008006" key="3">
    <source>
        <dbReference type="Google" id="ProtNLM"/>
    </source>
</evidence>
<proteinExistence type="predicted"/>
<keyword evidence="2" id="KW-1185">Reference proteome</keyword>
<accession>A0ABQ6FED0</accession>
<dbReference type="RefSeq" id="WP_284189126.1">
    <property type="nucleotide sequence ID" value="NZ_BSPX01000066.1"/>
</dbReference>
<evidence type="ECO:0000313" key="2">
    <source>
        <dbReference type="Proteomes" id="UP001157167"/>
    </source>
</evidence>
<dbReference type="EMBL" id="BSPX01000066">
    <property type="protein sequence ID" value="GLT23965.1"/>
    <property type="molecule type" value="Genomic_DNA"/>
</dbReference>
<protein>
    <recommendedName>
        <fullName evidence="3">DUF2313 domain-containing protein</fullName>
    </recommendedName>
</protein>
<sequence>MIRNYYLPKDESSRADLLEHLALRLPDYLGTLELTDVELDALRADALAYRHTLAATLAAQAHARQWTAFKKQQFDGKASPLPYPDGAVTLDAVPDVPAGIIPRLARLVARIKTARNYTEGIGHELGIIGSTRRADTERAKPVLKIALHAGRPVIRWTKNIADSLEIHGDRGDGQGFALLTIAHTTRVPDPTPLPAGSATWQYKAIYRLKDEQIGNWSDMVSIAVGG</sequence>